<protein>
    <recommendedName>
        <fullName evidence="3">Sulfotransferase</fullName>
    </recommendedName>
</protein>
<evidence type="ECO:0000313" key="2">
    <source>
        <dbReference type="Proteomes" id="UP000035100"/>
    </source>
</evidence>
<keyword evidence="1" id="KW-0614">Plasmid</keyword>
<dbReference type="Proteomes" id="UP000035100">
    <property type="component" value="Plasmid pWENMAR1"/>
</dbReference>
<gene>
    <name evidence="1" type="ORF">Wenmar_04100</name>
</gene>
<comment type="caution">
    <text evidence="1">The sequence shown here is derived from an EMBL/GenBank/DDBJ whole genome shotgun (WGS) entry which is preliminary data.</text>
</comment>
<dbReference type="AlphaFoldDB" id="A0A0D0QA90"/>
<geneLocation type="plasmid" evidence="1 2">
    <name>pWENMAR1</name>
</geneLocation>
<dbReference type="EMBL" id="AONG01000001">
    <property type="protein sequence ID" value="KIQ71389.1"/>
    <property type="molecule type" value="Genomic_DNA"/>
</dbReference>
<proteinExistence type="predicted"/>
<dbReference type="InterPro" id="IPR027417">
    <property type="entry name" value="P-loop_NTPase"/>
</dbReference>
<evidence type="ECO:0000313" key="1">
    <source>
        <dbReference type="EMBL" id="KIQ71389.1"/>
    </source>
</evidence>
<accession>A0A0D0QA90</accession>
<dbReference type="RefSeq" id="WP_018302623.1">
    <property type="nucleotide sequence ID" value="NZ_CM003137.1"/>
</dbReference>
<dbReference type="Pfam" id="PF13469">
    <property type="entry name" value="Sulfotransfer_3"/>
    <property type="match status" value="1"/>
</dbReference>
<evidence type="ECO:0008006" key="3">
    <source>
        <dbReference type="Google" id="ProtNLM"/>
    </source>
</evidence>
<dbReference type="Gene3D" id="3.40.50.300">
    <property type="entry name" value="P-loop containing nucleotide triphosphate hydrolases"/>
    <property type="match status" value="1"/>
</dbReference>
<dbReference type="SUPFAM" id="SSF52540">
    <property type="entry name" value="P-loop containing nucleoside triphosphate hydrolases"/>
    <property type="match status" value="1"/>
</dbReference>
<name>A0A0D0QA90_9RHOB</name>
<keyword evidence="2" id="KW-1185">Reference proteome</keyword>
<reference evidence="1 2" key="1">
    <citation type="submission" date="2013-01" db="EMBL/GenBank/DDBJ databases">
        <authorList>
            <person name="Fiebig A."/>
            <person name="Goeker M."/>
            <person name="Klenk H.-P.P."/>
        </authorList>
    </citation>
    <scope>NUCLEOTIDE SEQUENCE [LARGE SCALE GENOMIC DNA]</scope>
    <source>
        <strain evidence="1 2">DSM 24838</strain>
        <plasmid evidence="1 2">pWENMAR1</plasmid>
    </source>
</reference>
<sequence>MTKTIAFVGGAQRSGTTALRQFLSSHPRVAILHERFAHLANKPEFGPHLFTSDQIVEAGGEGEGQRRFDGPVMKAMAAKWDDATVVGDKIPKMHSLIAAARRVPGSKVVAIVREPYGMAQSFQKRYKNEEDGFGADFKAAVKQFNFSVQTLAAIDTRNEDFDLCVVQYHDLVADPARLGYVFEFLGVDVPSHEAMSMYQLKDTDRRREESEIASYVSRNARVGLYRKVLERFSGDMSNES</sequence>
<organism evidence="1 2">
    <name type="scientific">Wenxinia marina DSM 24838</name>
    <dbReference type="NCBI Taxonomy" id="1123501"/>
    <lineage>
        <taxon>Bacteria</taxon>
        <taxon>Pseudomonadati</taxon>
        <taxon>Pseudomonadota</taxon>
        <taxon>Alphaproteobacteria</taxon>
        <taxon>Rhodobacterales</taxon>
        <taxon>Roseobacteraceae</taxon>
        <taxon>Wenxinia</taxon>
    </lineage>
</organism>